<organism evidence="2 3">
    <name type="scientific">Cercospora zeae-maydis SCOH1-5</name>
    <dbReference type="NCBI Taxonomy" id="717836"/>
    <lineage>
        <taxon>Eukaryota</taxon>
        <taxon>Fungi</taxon>
        <taxon>Dikarya</taxon>
        <taxon>Ascomycota</taxon>
        <taxon>Pezizomycotina</taxon>
        <taxon>Dothideomycetes</taxon>
        <taxon>Dothideomycetidae</taxon>
        <taxon>Mycosphaerellales</taxon>
        <taxon>Mycosphaerellaceae</taxon>
        <taxon>Cercospora</taxon>
    </lineage>
</organism>
<dbReference type="EMBL" id="ML992676">
    <property type="protein sequence ID" value="KAF2211617.1"/>
    <property type="molecule type" value="Genomic_DNA"/>
</dbReference>
<protein>
    <submittedName>
        <fullName evidence="2">Uncharacterized protein</fullName>
    </submittedName>
</protein>
<name>A0A6A6FDW0_9PEZI</name>
<evidence type="ECO:0000313" key="3">
    <source>
        <dbReference type="Proteomes" id="UP000799539"/>
    </source>
</evidence>
<dbReference type="AlphaFoldDB" id="A0A6A6FDW0"/>
<proteinExistence type="predicted"/>
<dbReference type="Proteomes" id="UP000799539">
    <property type="component" value="Unassembled WGS sequence"/>
</dbReference>
<feature type="region of interest" description="Disordered" evidence="1">
    <location>
        <begin position="75"/>
        <end position="100"/>
    </location>
</feature>
<accession>A0A6A6FDW0</accession>
<evidence type="ECO:0000313" key="2">
    <source>
        <dbReference type="EMBL" id="KAF2211617.1"/>
    </source>
</evidence>
<reference evidence="2" key="1">
    <citation type="journal article" date="2020" name="Stud. Mycol.">
        <title>101 Dothideomycetes genomes: a test case for predicting lifestyles and emergence of pathogens.</title>
        <authorList>
            <person name="Haridas S."/>
            <person name="Albert R."/>
            <person name="Binder M."/>
            <person name="Bloem J."/>
            <person name="Labutti K."/>
            <person name="Salamov A."/>
            <person name="Andreopoulos B."/>
            <person name="Baker S."/>
            <person name="Barry K."/>
            <person name="Bills G."/>
            <person name="Bluhm B."/>
            <person name="Cannon C."/>
            <person name="Castanera R."/>
            <person name="Culley D."/>
            <person name="Daum C."/>
            <person name="Ezra D."/>
            <person name="Gonzalez J."/>
            <person name="Henrissat B."/>
            <person name="Kuo A."/>
            <person name="Liang C."/>
            <person name="Lipzen A."/>
            <person name="Lutzoni F."/>
            <person name="Magnuson J."/>
            <person name="Mondo S."/>
            <person name="Nolan M."/>
            <person name="Ohm R."/>
            <person name="Pangilinan J."/>
            <person name="Park H.-J."/>
            <person name="Ramirez L."/>
            <person name="Alfaro M."/>
            <person name="Sun H."/>
            <person name="Tritt A."/>
            <person name="Yoshinaga Y."/>
            <person name="Zwiers L.-H."/>
            <person name="Turgeon B."/>
            <person name="Goodwin S."/>
            <person name="Spatafora J."/>
            <person name="Crous P."/>
            <person name="Grigoriev I."/>
        </authorList>
    </citation>
    <scope>NUCLEOTIDE SEQUENCE</scope>
    <source>
        <strain evidence="2">SCOH1-5</strain>
    </source>
</reference>
<keyword evidence="3" id="KW-1185">Reference proteome</keyword>
<sequence length="100" mass="10734">MCCGMTNAIERWCRGHHTWIQQPLSRNVLDDIVTAPVTTPKLIDSAIPKPVQCISTRFRGLQQIAVESKGVSTLAGRGRPSIGSRRTVTTSKAAAAGSFA</sequence>
<gene>
    <name evidence="2" type="ORF">CERZMDRAFT_85389</name>
</gene>
<evidence type="ECO:0000256" key="1">
    <source>
        <dbReference type="SAM" id="MobiDB-lite"/>
    </source>
</evidence>